<proteinExistence type="predicted"/>
<evidence type="ECO:0000313" key="1">
    <source>
        <dbReference type="EMBL" id="VFQ92390.1"/>
    </source>
</evidence>
<dbReference type="EMBL" id="OOIL02004514">
    <property type="protein sequence ID" value="VFQ92390.1"/>
    <property type="molecule type" value="Genomic_DNA"/>
</dbReference>
<dbReference type="AlphaFoldDB" id="A0A484MU81"/>
<evidence type="ECO:0000313" key="2">
    <source>
        <dbReference type="Proteomes" id="UP000595140"/>
    </source>
</evidence>
<accession>A0A484MU81</accession>
<dbReference type="Proteomes" id="UP000595140">
    <property type="component" value="Unassembled WGS sequence"/>
</dbReference>
<gene>
    <name evidence="1" type="ORF">CCAM_LOCUS34166</name>
</gene>
<name>A0A484MU81_9ASTE</name>
<reference evidence="1 2" key="1">
    <citation type="submission" date="2018-04" db="EMBL/GenBank/DDBJ databases">
        <authorList>
            <person name="Vogel A."/>
        </authorList>
    </citation>
    <scope>NUCLEOTIDE SEQUENCE [LARGE SCALE GENOMIC DNA]</scope>
</reference>
<keyword evidence="2" id="KW-1185">Reference proteome</keyword>
<sequence length="381" mass="42506">MGPCLIEMAQLRPMIAASISPSSEECCVCKWVLIAPRNSPSFVRRIAAPAIESLATDTSVLRVISYVMIPGADCLNTLQVPGMSVFLHHVIRYLKGKKPLCMFRIFPILEAWAVGVLSVDSLDQFLSNQDLVMNLSAFDEPPLFRRNKKSPVNPSGPAELSGLRLQTASLTSSSVGSLILEGCFKMMVQYAAVSLWCEDALALWCEGPLVPGWKMLLFAGTVLFWTSLFLRVLHSRLCLEMPLQNEGYANVEPDSLLALKPLSNEEQQLIECLLNQEVEASFWEDSILPELDLMLIDNKVEEEAGGDFQKQYELLMPIFEQHISDDFENSLWMIKEAFRSPFIKENIKKGLVSTLQGKAIKATREAMKSAQCIRAIKVKGT</sequence>
<organism evidence="1 2">
    <name type="scientific">Cuscuta campestris</name>
    <dbReference type="NCBI Taxonomy" id="132261"/>
    <lineage>
        <taxon>Eukaryota</taxon>
        <taxon>Viridiplantae</taxon>
        <taxon>Streptophyta</taxon>
        <taxon>Embryophyta</taxon>
        <taxon>Tracheophyta</taxon>
        <taxon>Spermatophyta</taxon>
        <taxon>Magnoliopsida</taxon>
        <taxon>eudicotyledons</taxon>
        <taxon>Gunneridae</taxon>
        <taxon>Pentapetalae</taxon>
        <taxon>asterids</taxon>
        <taxon>lamiids</taxon>
        <taxon>Solanales</taxon>
        <taxon>Convolvulaceae</taxon>
        <taxon>Cuscuteae</taxon>
        <taxon>Cuscuta</taxon>
        <taxon>Cuscuta subgen. Grammica</taxon>
        <taxon>Cuscuta sect. Cleistogrammica</taxon>
    </lineage>
</organism>
<protein>
    <submittedName>
        <fullName evidence="1">Uncharacterized protein</fullName>
    </submittedName>
</protein>